<name>A0A9W9THB3_PENCI</name>
<dbReference type="Pfam" id="PF00067">
    <property type="entry name" value="p450"/>
    <property type="match status" value="1"/>
</dbReference>
<evidence type="ECO:0000256" key="1">
    <source>
        <dbReference type="ARBA" id="ARBA00010617"/>
    </source>
</evidence>
<evidence type="ECO:0000313" key="4">
    <source>
        <dbReference type="Proteomes" id="UP001147733"/>
    </source>
</evidence>
<dbReference type="OrthoDB" id="3945418at2759"/>
<gene>
    <name evidence="3" type="ORF">N7469_010322</name>
</gene>
<dbReference type="AlphaFoldDB" id="A0A9W9THB3"/>
<dbReference type="GO" id="GO:0020037">
    <property type="term" value="F:heme binding"/>
    <property type="evidence" value="ECO:0007669"/>
    <property type="project" value="InterPro"/>
</dbReference>
<dbReference type="InterPro" id="IPR001128">
    <property type="entry name" value="Cyt_P450"/>
</dbReference>
<dbReference type="GeneID" id="81388394"/>
<keyword evidence="2" id="KW-0812">Transmembrane</keyword>
<dbReference type="InterPro" id="IPR002401">
    <property type="entry name" value="Cyt_P450_E_grp-I"/>
</dbReference>
<accession>A0A9W9THB3</accession>
<sequence>MLDGYVGKILENAPFPYSNLLLLALGTIIIAKIVRTLAWRLWLHPLASIPGPRLAAVSSLWEMWQDVFRDGNTARAIDELHREYNTDIVRISPNHIHINDPDFYYKIFSIGSGFDKDPGFYGKLGVPRSILSADSKAARSMRSKSNAIVAPRDWGVMAEKAYLATRNASDQLASRFKKGEEIDLFQMLRSISTDIICHLCFGFSPEFVNKPEEAKKLLDVLDMCLEGLWFTVHIPFLAEYLFSLPKWLLKILLPGLTYFRNQGGEWIDRNLDYSKNAHPNDRKTTVIEALNPSKDHNLSEADREWLIDQGNTFVFAGVDTTSTMLMYTFHKVLSSPDIHSRLKQELQDANLLIEDGYDWRQVRQLPYLTAVIKEGLRLSVVIPGRLPRTVPAEGIEYNGIFLPGGKNLIQVDG</sequence>
<dbReference type="PRINTS" id="PR00463">
    <property type="entry name" value="EP450I"/>
</dbReference>
<feature type="transmembrane region" description="Helical" evidence="2">
    <location>
        <begin position="20"/>
        <end position="43"/>
    </location>
</feature>
<evidence type="ECO:0000313" key="3">
    <source>
        <dbReference type="EMBL" id="KAJ5221435.1"/>
    </source>
</evidence>
<keyword evidence="4" id="KW-1185">Reference proteome</keyword>
<dbReference type="GO" id="GO:0016705">
    <property type="term" value="F:oxidoreductase activity, acting on paired donors, with incorporation or reduction of molecular oxygen"/>
    <property type="evidence" value="ECO:0007669"/>
    <property type="project" value="InterPro"/>
</dbReference>
<comment type="caution">
    <text evidence="3">The sequence shown here is derived from an EMBL/GenBank/DDBJ whole genome shotgun (WGS) entry which is preliminary data.</text>
</comment>
<keyword evidence="2" id="KW-0472">Membrane</keyword>
<dbReference type="InterPro" id="IPR036396">
    <property type="entry name" value="Cyt_P450_sf"/>
</dbReference>
<dbReference type="SUPFAM" id="SSF48264">
    <property type="entry name" value="Cytochrome P450"/>
    <property type="match status" value="1"/>
</dbReference>
<keyword evidence="2" id="KW-1133">Transmembrane helix</keyword>
<dbReference type="PANTHER" id="PTHR24305">
    <property type="entry name" value="CYTOCHROME P450"/>
    <property type="match status" value="1"/>
</dbReference>
<reference evidence="3" key="1">
    <citation type="submission" date="2022-11" db="EMBL/GenBank/DDBJ databases">
        <authorList>
            <person name="Petersen C."/>
        </authorList>
    </citation>
    <scope>NUCLEOTIDE SEQUENCE</scope>
    <source>
        <strain evidence="3">IBT 23319</strain>
    </source>
</reference>
<dbReference type="GO" id="GO:0005506">
    <property type="term" value="F:iron ion binding"/>
    <property type="evidence" value="ECO:0007669"/>
    <property type="project" value="InterPro"/>
</dbReference>
<organism evidence="3 4">
    <name type="scientific">Penicillium citrinum</name>
    <dbReference type="NCBI Taxonomy" id="5077"/>
    <lineage>
        <taxon>Eukaryota</taxon>
        <taxon>Fungi</taxon>
        <taxon>Dikarya</taxon>
        <taxon>Ascomycota</taxon>
        <taxon>Pezizomycotina</taxon>
        <taxon>Eurotiomycetes</taxon>
        <taxon>Eurotiomycetidae</taxon>
        <taxon>Eurotiales</taxon>
        <taxon>Aspergillaceae</taxon>
        <taxon>Penicillium</taxon>
    </lineage>
</organism>
<protein>
    <submittedName>
        <fullName evidence="3">Cytochrome P450</fullName>
    </submittedName>
</protein>
<evidence type="ECO:0000256" key="2">
    <source>
        <dbReference type="SAM" id="Phobius"/>
    </source>
</evidence>
<reference evidence="3" key="2">
    <citation type="journal article" date="2023" name="IMA Fungus">
        <title>Comparative genomic study of the Penicillium genus elucidates a diverse pangenome and 15 lateral gene transfer events.</title>
        <authorList>
            <person name="Petersen C."/>
            <person name="Sorensen T."/>
            <person name="Nielsen M.R."/>
            <person name="Sondergaard T.E."/>
            <person name="Sorensen J.L."/>
            <person name="Fitzpatrick D.A."/>
            <person name="Frisvad J.C."/>
            <person name="Nielsen K.L."/>
        </authorList>
    </citation>
    <scope>NUCLEOTIDE SEQUENCE</scope>
    <source>
        <strain evidence="3">IBT 23319</strain>
    </source>
</reference>
<comment type="similarity">
    <text evidence="1">Belongs to the cytochrome P450 family.</text>
</comment>
<dbReference type="RefSeq" id="XP_056496358.1">
    <property type="nucleotide sequence ID" value="XM_056649227.1"/>
</dbReference>
<dbReference type="EMBL" id="JAPQKT010000009">
    <property type="protein sequence ID" value="KAJ5221435.1"/>
    <property type="molecule type" value="Genomic_DNA"/>
</dbReference>
<dbReference type="Gene3D" id="1.10.630.10">
    <property type="entry name" value="Cytochrome P450"/>
    <property type="match status" value="1"/>
</dbReference>
<dbReference type="InterPro" id="IPR050121">
    <property type="entry name" value="Cytochrome_P450_monoxygenase"/>
</dbReference>
<dbReference type="Proteomes" id="UP001147733">
    <property type="component" value="Unassembled WGS sequence"/>
</dbReference>
<proteinExistence type="inferred from homology"/>
<dbReference type="GO" id="GO:0043386">
    <property type="term" value="P:mycotoxin biosynthetic process"/>
    <property type="evidence" value="ECO:0007669"/>
    <property type="project" value="UniProtKB-ARBA"/>
</dbReference>
<dbReference type="PANTHER" id="PTHR24305:SF166">
    <property type="entry name" value="CYTOCHROME P450 12A4, MITOCHONDRIAL-RELATED"/>
    <property type="match status" value="1"/>
</dbReference>
<dbReference type="GO" id="GO:0004497">
    <property type="term" value="F:monooxygenase activity"/>
    <property type="evidence" value="ECO:0007669"/>
    <property type="project" value="InterPro"/>
</dbReference>